<feature type="binding site" evidence="1">
    <location>
        <position position="80"/>
    </location>
    <ligand>
        <name>substrate</name>
    </ligand>
</feature>
<dbReference type="EC" id="2.3.1.-" evidence="1"/>
<sequence>MASSAKRPRRHVRPSSNMAKFREHFAKAKHIVLLTGAGVSAESGVPTFRGAGGLWRKYQATDLATPEAFAANPSLLWEFYHYRRNSMLDKRPNDAHKAIAECEARLEKQERRVVIITQNIDELHAKAGSKNIIELHGNLFKVRCTKCGRIDYTRSRVLCPALEGKGEPDPKAKDARIPVEDLPKCSDPDCRGLIRPHVVWFGEDLDEDIFKRAEEELEQCDLCLLVGTSSVVYPAAMFAPNVAARGVPVAEFNMEDTKVSGHFGFHFSGPAGVTIPIALAEHKNEIIAQVESEPLSNAQLPDSEESVSNHSNDTSVSGSTIDSTGFDFPRGKEESESTRTKMESDSTQVKTESGSPHVKLESDTSHVKTESDDRIKESEITQVKMESDSHIKTESPYDKTQSDISDGKTNSNSPNLAESDSTNDQSEKNTPNEPYKIGTGENDLTATEIVDHPSGQTYEPENEVSNPKGIDTHGEIVNDSTEPPVSDTNQQ</sequence>
<dbReference type="PANTHER" id="PTHR11085">
    <property type="entry name" value="NAD-DEPENDENT PROTEIN DEACYLASE SIRTUIN-5, MITOCHONDRIAL-RELATED"/>
    <property type="match status" value="1"/>
</dbReference>
<feature type="binding site" evidence="1">
    <location>
        <position position="144"/>
    </location>
    <ligand>
        <name>Zn(2+)</name>
        <dbReference type="ChEBI" id="CHEBI:29105"/>
    </ligand>
</feature>
<dbReference type="Proteomes" id="UP000749559">
    <property type="component" value="Unassembled WGS sequence"/>
</dbReference>
<dbReference type="InterPro" id="IPR026591">
    <property type="entry name" value="Sirtuin_cat_small_dom_sf"/>
</dbReference>
<keyword evidence="1" id="KW-0496">Mitochondrion</keyword>
<dbReference type="InterPro" id="IPR027546">
    <property type="entry name" value="Sirtuin_class_III"/>
</dbReference>
<feature type="binding site" evidence="1">
    <location>
        <position position="185"/>
    </location>
    <ligand>
        <name>Zn(2+)</name>
        <dbReference type="ChEBI" id="CHEBI:29105"/>
    </ligand>
</feature>
<feature type="binding site" evidence="1">
    <location>
        <position position="271"/>
    </location>
    <ligand>
        <name>NAD(+)</name>
        <dbReference type="ChEBI" id="CHEBI:57540"/>
    </ligand>
</feature>
<keyword evidence="1" id="KW-0479">Metal-binding</keyword>
<comment type="caution">
    <text evidence="4">The sequence shown here is derived from an EMBL/GenBank/DDBJ whole genome shotgun (WGS) entry which is preliminary data.</text>
</comment>
<dbReference type="Gene3D" id="3.30.1600.10">
    <property type="entry name" value="SIR2/SIRT2 'Small Domain"/>
    <property type="match status" value="1"/>
</dbReference>
<dbReference type="AlphaFoldDB" id="A0A8J1TU13"/>
<keyword evidence="1" id="KW-0862">Zinc</keyword>
<feature type="coiled-coil region" evidence="2">
    <location>
        <begin position="99"/>
        <end position="126"/>
    </location>
</feature>
<feature type="binding site" evidence="1">
    <location>
        <position position="83"/>
    </location>
    <ligand>
        <name>substrate</name>
    </ligand>
</feature>
<protein>
    <recommendedName>
        <fullName evidence="1">NAD-dependent protein deacylase</fullName>
        <ecNumber evidence="1">2.3.1.-</ecNumber>
    </recommendedName>
    <alternativeName>
        <fullName evidence="1">Regulatory protein SIR2 homolog 5</fullName>
    </alternativeName>
</protein>
<evidence type="ECO:0000313" key="5">
    <source>
        <dbReference type="Proteomes" id="UP000749559"/>
    </source>
</evidence>
<evidence type="ECO:0000256" key="1">
    <source>
        <dbReference type="HAMAP-Rule" id="MF_03160"/>
    </source>
</evidence>
<dbReference type="PROSITE" id="PS50305">
    <property type="entry name" value="SIRTUIN"/>
    <property type="match status" value="1"/>
</dbReference>
<feature type="active site" description="Proton acceptor" evidence="1">
    <location>
        <position position="136"/>
    </location>
</feature>
<dbReference type="HAMAP" id="MF_01121">
    <property type="entry name" value="Sirtuin_ClassIII"/>
    <property type="match status" value="1"/>
</dbReference>
<dbReference type="InterPro" id="IPR029035">
    <property type="entry name" value="DHS-like_NAD/FAD-binding_dom"/>
</dbReference>
<dbReference type="GO" id="GO:0005634">
    <property type="term" value="C:nucleus"/>
    <property type="evidence" value="ECO:0007669"/>
    <property type="project" value="TreeGrafter"/>
</dbReference>
<comment type="catalytic activity">
    <reaction evidence="1">
        <text>N(6)-malonyl-L-lysyl-[protein] + NAD(+) + H2O = 2''-O-malonyl-ADP-D-ribose + nicotinamide + L-lysyl-[protein]</text>
        <dbReference type="Rhea" id="RHEA:47672"/>
        <dbReference type="Rhea" id="RHEA-COMP:9752"/>
        <dbReference type="Rhea" id="RHEA-COMP:11878"/>
        <dbReference type="ChEBI" id="CHEBI:15377"/>
        <dbReference type="ChEBI" id="CHEBI:17154"/>
        <dbReference type="ChEBI" id="CHEBI:29969"/>
        <dbReference type="ChEBI" id="CHEBI:57540"/>
        <dbReference type="ChEBI" id="CHEBI:87831"/>
        <dbReference type="ChEBI" id="CHEBI:87833"/>
    </reaction>
</comment>
<feature type="binding site" evidence="1">
    <location>
        <position position="147"/>
    </location>
    <ligand>
        <name>Zn(2+)</name>
        <dbReference type="ChEBI" id="CHEBI:29105"/>
    </ligand>
</feature>
<proteinExistence type="inferred from homology"/>
<feature type="binding site" evidence="1">
    <location>
        <begin position="118"/>
        <end position="121"/>
    </location>
    <ligand>
        <name>NAD(+)</name>
        <dbReference type="ChEBI" id="CHEBI:57540"/>
    </ligand>
</feature>
<feature type="compositionally biased region" description="Polar residues" evidence="3">
    <location>
        <begin position="296"/>
        <end position="323"/>
    </location>
</feature>
<dbReference type="EMBL" id="CAIIXF020000003">
    <property type="protein sequence ID" value="CAH1779326.1"/>
    <property type="molecule type" value="Genomic_DNA"/>
</dbReference>
<comment type="function">
    <text evidence="1">NAD-dependent lysine demalonylase, desuccinylase and deglutarylase that specifically removes malonyl, succinyl and glutaryl groups on target proteins. Has weak NAD-dependent protein deacetylase activity; however this activity may not be physiologically relevant in vivo.</text>
</comment>
<comment type="similarity">
    <text evidence="1">Belongs to the sirtuin family. Class III subfamily.</text>
</comment>
<keyword evidence="1" id="KW-0808">Transferase</keyword>
<keyword evidence="1" id="KW-0520">NAD</keyword>
<dbReference type="GO" id="GO:0070403">
    <property type="term" value="F:NAD+ binding"/>
    <property type="evidence" value="ECO:0007669"/>
    <property type="project" value="UniProtKB-UniRule"/>
</dbReference>
<evidence type="ECO:0000256" key="2">
    <source>
        <dbReference type="SAM" id="Coils"/>
    </source>
</evidence>
<dbReference type="GO" id="GO:0036055">
    <property type="term" value="F:protein-succinyllysine desuccinylase activity"/>
    <property type="evidence" value="ECO:0007669"/>
    <property type="project" value="UniProtKB-UniRule"/>
</dbReference>
<keyword evidence="5" id="KW-1185">Reference proteome</keyword>
<name>A0A8J1TU13_OWEFU</name>
<feature type="compositionally biased region" description="Polar residues" evidence="3">
    <location>
        <begin position="478"/>
        <end position="491"/>
    </location>
</feature>
<dbReference type="SUPFAM" id="SSF52467">
    <property type="entry name" value="DHS-like NAD/FAD-binding domain"/>
    <property type="match status" value="1"/>
</dbReference>
<dbReference type="Pfam" id="PF02146">
    <property type="entry name" value="SIR2"/>
    <property type="match status" value="1"/>
</dbReference>
<dbReference type="GO" id="GO:0036054">
    <property type="term" value="F:protein-malonyllysine demalonylase activity"/>
    <property type="evidence" value="ECO:0007669"/>
    <property type="project" value="UniProtKB-UniRule"/>
</dbReference>
<dbReference type="InterPro" id="IPR050134">
    <property type="entry name" value="NAD-dep_sirtuin_deacylases"/>
</dbReference>
<gene>
    <name evidence="4" type="ORF">OFUS_LOCUS6145</name>
</gene>
<dbReference type="OrthoDB" id="424302at2759"/>
<evidence type="ECO:0000313" key="4">
    <source>
        <dbReference type="EMBL" id="CAH1779326.1"/>
    </source>
</evidence>
<feature type="compositionally biased region" description="Polar residues" evidence="3">
    <location>
        <begin position="402"/>
        <end position="432"/>
    </location>
</feature>
<feature type="compositionally biased region" description="Polar residues" evidence="3">
    <location>
        <begin position="345"/>
        <end position="354"/>
    </location>
</feature>
<feature type="compositionally biased region" description="Polar residues" evidence="3">
    <location>
        <begin position="454"/>
        <end position="465"/>
    </location>
</feature>
<comment type="domain">
    <text evidence="1">In contrast to class I sirtuins, class III sirtuins have only weak deacetylase activity. Difference in substrate specificity is probably due to a larger hydrophobic pocket with 2 residues (Tyr-80 and Arg-83) that bind to malonylated and succinylated substrates and define the specificity.</text>
</comment>
<dbReference type="GO" id="GO:0005739">
    <property type="term" value="C:mitochondrion"/>
    <property type="evidence" value="ECO:0007669"/>
    <property type="project" value="UniProtKB-SubCell"/>
</dbReference>
<feature type="binding site" evidence="1">
    <location>
        <begin position="253"/>
        <end position="255"/>
    </location>
    <ligand>
        <name>NAD(+)</name>
        <dbReference type="ChEBI" id="CHEBI:57540"/>
    </ligand>
</feature>
<dbReference type="NCBIfam" id="NF001753">
    <property type="entry name" value="PRK00481.1-3"/>
    <property type="match status" value="1"/>
</dbReference>
<feature type="region of interest" description="Disordered" evidence="3">
    <location>
        <begin position="296"/>
        <end position="491"/>
    </location>
</feature>
<dbReference type="CDD" id="cd01412">
    <property type="entry name" value="SIRT5_Af1_CobB"/>
    <property type="match status" value="1"/>
</dbReference>
<feature type="compositionally biased region" description="Basic and acidic residues" evidence="3">
    <location>
        <begin position="329"/>
        <end position="344"/>
    </location>
</feature>
<comment type="subcellular location">
    <subcellularLocation>
        <location evidence="1">Mitochondrion</location>
    </subcellularLocation>
</comment>
<dbReference type="GO" id="GO:0017136">
    <property type="term" value="F:histone deacetylase activity, NAD-dependent"/>
    <property type="evidence" value="ECO:0007669"/>
    <property type="project" value="TreeGrafter"/>
</dbReference>
<dbReference type="PANTHER" id="PTHR11085:SF10">
    <property type="entry name" value="NAD-DEPENDENT PROTEIN DEACYLASE SIRTUIN-5, MITOCHONDRIAL-RELATED"/>
    <property type="match status" value="1"/>
</dbReference>
<evidence type="ECO:0000256" key="3">
    <source>
        <dbReference type="SAM" id="MobiDB-lite"/>
    </source>
</evidence>
<keyword evidence="2" id="KW-0175">Coiled coil</keyword>
<comment type="catalytic activity">
    <reaction evidence="1">
        <text>N(6)-succinyl-L-lysyl-[protein] + NAD(+) + H2O = 2''-O-succinyl-ADP-D-ribose + nicotinamide + L-lysyl-[protein]</text>
        <dbReference type="Rhea" id="RHEA:47668"/>
        <dbReference type="Rhea" id="RHEA-COMP:9752"/>
        <dbReference type="Rhea" id="RHEA-COMP:11877"/>
        <dbReference type="ChEBI" id="CHEBI:15377"/>
        <dbReference type="ChEBI" id="CHEBI:17154"/>
        <dbReference type="ChEBI" id="CHEBI:29969"/>
        <dbReference type="ChEBI" id="CHEBI:57540"/>
        <dbReference type="ChEBI" id="CHEBI:87830"/>
        <dbReference type="ChEBI" id="CHEBI:87832"/>
    </reaction>
</comment>
<feature type="binding site" evidence="1">
    <location>
        <begin position="36"/>
        <end position="55"/>
    </location>
    <ligand>
        <name>NAD(+)</name>
        <dbReference type="ChEBI" id="CHEBI:57540"/>
    </ligand>
</feature>
<comment type="catalytic activity">
    <reaction evidence="1">
        <text>N(6)-glutaryl-L-lysyl-[protein] + NAD(+) + H2O = 2''-O-glutaryl-ADP-D-ribose + nicotinamide + L-lysyl-[protein]</text>
        <dbReference type="Rhea" id="RHEA:47664"/>
        <dbReference type="Rhea" id="RHEA-COMP:9752"/>
        <dbReference type="Rhea" id="RHEA-COMP:11875"/>
        <dbReference type="ChEBI" id="CHEBI:15377"/>
        <dbReference type="ChEBI" id="CHEBI:17154"/>
        <dbReference type="ChEBI" id="CHEBI:29969"/>
        <dbReference type="ChEBI" id="CHEBI:57540"/>
        <dbReference type="ChEBI" id="CHEBI:87828"/>
        <dbReference type="ChEBI" id="CHEBI:87829"/>
    </reaction>
</comment>
<feature type="compositionally biased region" description="Basic and acidic residues" evidence="3">
    <location>
        <begin position="358"/>
        <end position="401"/>
    </location>
</feature>
<dbReference type="Gene3D" id="3.40.50.1220">
    <property type="entry name" value="TPP-binding domain"/>
    <property type="match status" value="1"/>
</dbReference>
<feature type="binding site" evidence="1">
    <location>
        <begin position="227"/>
        <end position="229"/>
    </location>
    <ligand>
        <name>NAD(+)</name>
        <dbReference type="ChEBI" id="CHEBI:57540"/>
    </ligand>
</feature>
<reference evidence="4" key="1">
    <citation type="submission" date="2022-03" db="EMBL/GenBank/DDBJ databases">
        <authorList>
            <person name="Martin C."/>
        </authorList>
    </citation>
    <scope>NUCLEOTIDE SEQUENCE</scope>
</reference>
<accession>A0A8J1TU13</accession>
<feature type="binding site" evidence="1">
    <location>
        <position position="190"/>
    </location>
    <ligand>
        <name>Zn(2+)</name>
        <dbReference type="ChEBI" id="CHEBI:29105"/>
    </ligand>
</feature>
<dbReference type="InterPro" id="IPR026590">
    <property type="entry name" value="Ssirtuin_cat_dom"/>
</dbReference>
<dbReference type="InterPro" id="IPR003000">
    <property type="entry name" value="Sirtuin"/>
</dbReference>
<dbReference type="GO" id="GO:0008270">
    <property type="term" value="F:zinc ion binding"/>
    <property type="evidence" value="ECO:0007669"/>
    <property type="project" value="UniProtKB-UniRule"/>
</dbReference>
<organism evidence="4 5">
    <name type="scientific">Owenia fusiformis</name>
    <name type="common">Polychaete worm</name>
    <dbReference type="NCBI Taxonomy" id="6347"/>
    <lineage>
        <taxon>Eukaryota</taxon>
        <taxon>Metazoa</taxon>
        <taxon>Spiralia</taxon>
        <taxon>Lophotrochozoa</taxon>
        <taxon>Annelida</taxon>
        <taxon>Polychaeta</taxon>
        <taxon>Sedentaria</taxon>
        <taxon>Canalipalpata</taxon>
        <taxon>Sabellida</taxon>
        <taxon>Oweniida</taxon>
        <taxon>Oweniidae</taxon>
        <taxon>Owenia</taxon>
    </lineage>
</organism>
<comment type="cofactor">
    <cofactor evidence="1">
        <name>Zn(2+)</name>
        <dbReference type="ChEBI" id="CHEBI:29105"/>
    </cofactor>
    <text evidence="1">Binds 1 zinc ion per subunit.</text>
</comment>